<reference evidence="3" key="1">
    <citation type="journal article" date="2020" name="mSystems">
        <title>Genome- and Community-Level Interaction Insights into Carbon Utilization and Element Cycling Functions of Hydrothermarchaeota in Hydrothermal Sediment.</title>
        <authorList>
            <person name="Zhou Z."/>
            <person name="Liu Y."/>
            <person name="Xu W."/>
            <person name="Pan J."/>
            <person name="Luo Z.H."/>
            <person name="Li M."/>
        </authorList>
    </citation>
    <scope>NUCLEOTIDE SEQUENCE [LARGE SCALE GENOMIC DNA]</scope>
    <source>
        <strain evidence="3">SpSt-508</strain>
    </source>
</reference>
<dbReference type="GO" id="GO:0016491">
    <property type="term" value="F:oxidoreductase activity"/>
    <property type="evidence" value="ECO:0007669"/>
    <property type="project" value="UniProtKB-KW"/>
</dbReference>
<dbReference type="SUPFAM" id="SSF55347">
    <property type="entry name" value="Glyceraldehyde-3-phosphate dehydrogenase-like, C-terminal domain"/>
    <property type="match status" value="1"/>
</dbReference>
<dbReference type="InterPro" id="IPR036291">
    <property type="entry name" value="NAD(P)-bd_dom_sf"/>
</dbReference>
<evidence type="ECO:0000259" key="2">
    <source>
        <dbReference type="Pfam" id="PF01408"/>
    </source>
</evidence>
<dbReference type="InterPro" id="IPR050463">
    <property type="entry name" value="Gfo/Idh/MocA_oxidrdct_glycsds"/>
</dbReference>
<feature type="domain" description="Gfo/Idh/MocA-like oxidoreductase N-terminal" evidence="2">
    <location>
        <begin position="2"/>
        <end position="144"/>
    </location>
</feature>
<dbReference type="SUPFAM" id="SSF51735">
    <property type="entry name" value="NAD(P)-binding Rossmann-fold domains"/>
    <property type="match status" value="1"/>
</dbReference>
<dbReference type="GO" id="GO:0000166">
    <property type="term" value="F:nucleotide binding"/>
    <property type="evidence" value="ECO:0007669"/>
    <property type="project" value="InterPro"/>
</dbReference>
<proteinExistence type="predicted"/>
<evidence type="ECO:0000256" key="1">
    <source>
        <dbReference type="ARBA" id="ARBA00023002"/>
    </source>
</evidence>
<dbReference type="EMBL" id="DSVQ01000015">
    <property type="protein sequence ID" value="HGT40009.1"/>
    <property type="molecule type" value="Genomic_DNA"/>
</dbReference>
<evidence type="ECO:0000313" key="3">
    <source>
        <dbReference type="EMBL" id="HGT40009.1"/>
    </source>
</evidence>
<accession>A0A7C4QSN0</accession>
<protein>
    <submittedName>
        <fullName evidence="3">Gfo/Idh/MocA family oxidoreductase</fullName>
    </submittedName>
</protein>
<dbReference type="PANTHER" id="PTHR43818:SF11">
    <property type="entry name" value="BCDNA.GH03377"/>
    <property type="match status" value="1"/>
</dbReference>
<gene>
    <name evidence="3" type="ORF">ENS64_12215</name>
</gene>
<dbReference type="Gene3D" id="3.30.360.10">
    <property type="entry name" value="Dihydrodipicolinate Reductase, domain 2"/>
    <property type="match status" value="1"/>
</dbReference>
<sequence>MIRIGIVGIGFMGWAHFSAATKINEAGRPSGSKLRGAAVTAICTRSPQKLAGDWTSIQGNFGPRGRKLDLSRISAYDRLDALLADPDIDLVDICLPNDQHESAVLAALRAGKHVLVEKPIAVDLKAAERMVAAAEKAGRLLMVGQVLPFFPEFQFAAECVASRKYGALRAAHFRRVISSPKWSADMSDFRKLGGWGIDLHIHDNHFIRLTCGQPQQVFSRGLLEEGFVNHVHTQYLFGPDGPTVSAVSGGIAAEGLAFAHGFELYFDKATVLYAAGTLGGAWCVDRPLTVISNGKVAQPKLKGGAEWCSAFTAELQTAVNAVQTGTVSPLLSGELARDALRLCHAEAKSIASGKAVKL</sequence>
<comment type="caution">
    <text evidence="3">The sequence shown here is derived from an EMBL/GenBank/DDBJ whole genome shotgun (WGS) entry which is preliminary data.</text>
</comment>
<keyword evidence="1" id="KW-0560">Oxidoreductase</keyword>
<dbReference type="Gene3D" id="3.40.50.720">
    <property type="entry name" value="NAD(P)-binding Rossmann-like Domain"/>
    <property type="match status" value="1"/>
</dbReference>
<dbReference type="AlphaFoldDB" id="A0A7C4QSN0"/>
<dbReference type="InterPro" id="IPR000683">
    <property type="entry name" value="Gfo/Idh/MocA-like_OxRdtase_N"/>
</dbReference>
<dbReference type="PANTHER" id="PTHR43818">
    <property type="entry name" value="BCDNA.GH03377"/>
    <property type="match status" value="1"/>
</dbReference>
<dbReference type="Pfam" id="PF01408">
    <property type="entry name" value="GFO_IDH_MocA"/>
    <property type="match status" value="1"/>
</dbReference>
<name>A0A7C4QSN0_9PLAN</name>
<organism evidence="3">
    <name type="scientific">Schlesneria paludicola</name>
    <dbReference type="NCBI Taxonomy" id="360056"/>
    <lineage>
        <taxon>Bacteria</taxon>
        <taxon>Pseudomonadati</taxon>
        <taxon>Planctomycetota</taxon>
        <taxon>Planctomycetia</taxon>
        <taxon>Planctomycetales</taxon>
        <taxon>Planctomycetaceae</taxon>
        <taxon>Schlesneria</taxon>
    </lineage>
</organism>